<dbReference type="Pfam" id="PF00472">
    <property type="entry name" value="RF-1"/>
    <property type="match status" value="1"/>
</dbReference>
<comment type="subcellular location">
    <subcellularLocation>
        <location evidence="1">Cytoplasm</location>
    </subcellularLocation>
</comment>
<dbReference type="SMART" id="SM00937">
    <property type="entry name" value="PCRF"/>
    <property type="match status" value="1"/>
</dbReference>
<dbReference type="NCBIfam" id="TIGR00019">
    <property type="entry name" value="prfA"/>
    <property type="match status" value="1"/>
</dbReference>
<dbReference type="PROSITE" id="PS00745">
    <property type="entry name" value="RF_PROK_I"/>
    <property type="match status" value="1"/>
</dbReference>
<dbReference type="InterPro" id="IPR000352">
    <property type="entry name" value="Pep_chain_release_fac_I"/>
</dbReference>
<accession>A0A381RP57</accession>
<keyword evidence="6" id="KW-0175">Coiled coil</keyword>
<dbReference type="GO" id="GO:0005829">
    <property type="term" value="C:cytosol"/>
    <property type="evidence" value="ECO:0007669"/>
    <property type="project" value="UniProtKB-ARBA"/>
</dbReference>
<dbReference type="SUPFAM" id="SSF75620">
    <property type="entry name" value="Release factor"/>
    <property type="match status" value="1"/>
</dbReference>
<evidence type="ECO:0000259" key="8">
    <source>
        <dbReference type="PROSITE" id="PS00745"/>
    </source>
</evidence>
<dbReference type="FunFam" id="3.30.160.20:FF:000004">
    <property type="entry name" value="Peptide chain release factor 1"/>
    <property type="match status" value="1"/>
</dbReference>
<dbReference type="AlphaFoldDB" id="A0A381RP57"/>
<evidence type="ECO:0000256" key="4">
    <source>
        <dbReference type="ARBA" id="ARBA00022490"/>
    </source>
</evidence>
<evidence type="ECO:0000256" key="6">
    <source>
        <dbReference type="SAM" id="Coils"/>
    </source>
</evidence>
<feature type="region of interest" description="Disordered" evidence="7">
    <location>
        <begin position="279"/>
        <end position="299"/>
    </location>
</feature>
<reference evidence="9" key="1">
    <citation type="submission" date="2018-05" db="EMBL/GenBank/DDBJ databases">
        <authorList>
            <person name="Lanie J.A."/>
            <person name="Ng W.-L."/>
            <person name="Kazmierczak K.M."/>
            <person name="Andrzejewski T.M."/>
            <person name="Davidsen T.M."/>
            <person name="Wayne K.J."/>
            <person name="Tettelin H."/>
            <person name="Glass J.I."/>
            <person name="Rusch D."/>
            <person name="Podicherti R."/>
            <person name="Tsui H.-C.T."/>
            <person name="Winkler M.E."/>
        </authorList>
    </citation>
    <scope>NUCLEOTIDE SEQUENCE</scope>
</reference>
<proteinExistence type="inferred from homology"/>
<dbReference type="FunFam" id="3.30.70.1660:FF:000002">
    <property type="entry name" value="Peptide chain release factor 1"/>
    <property type="match status" value="1"/>
</dbReference>
<dbReference type="Pfam" id="PF03462">
    <property type="entry name" value="PCRF"/>
    <property type="match status" value="1"/>
</dbReference>
<feature type="coiled-coil region" evidence="6">
    <location>
        <begin position="58"/>
        <end position="93"/>
    </location>
</feature>
<name>A0A381RP57_9ZZZZ</name>
<evidence type="ECO:0000256" key="3">
    <source>
        <dbReference type="ARBA" id="ARBA00022481"/>
    </source>
</evidence>
<dbReference type="HAMAP" id="MF_00093">
    <property type="entry name" value="Rel_fac_1"/>
    <property type="match status" value="1"/>
</dbReference>
<evidence type="ECO:0000313" key="9">
    <source>
        <dbReference type="EMBL" id="SUZ93650.1"/>
    </source>
</evidence>
<evidence type="ECO:0000256" key="2">
    <source>
        <dbReference type="ARBA" id="ARBA00010835"/>
    </source>
</evidence>
<dbReference type="FunFam" id="3.30.70.1660:FF:000004">
    <property type="entry name" value="Peptide chain release factor 1"/>
    <property type="match status" value="1"/>
</dbReference>
<dbReference type="Gene3D" id="3.30.160.20">
    <property type="match status" value="1"/>
</dbReference>
<dbReference type="InterPro" id="IPR004373">
    <property type="entry name" value="RF-1"/>
</dbReference>
<gene>
    <name evidence="9" type="ORF">METZ01_LOCUS46504</name>
</gene>
<organism evidence="9">
    <name type="scientific">marine metagenome</name>
    <dbReference type="NCBI Taxonomy" id="408172"/>
    <lineage>
        <taxon>unclassified sequences</taxon>
        <taxon>metagenomes</taxon>
        <taxon>ecological metagenomes</taxon>
    </lineage>
</organism>
<dbReference type="Gene3D" id="6.10.140.1950">
    <property type="match status" value="1"/>
</dbReference>
<evidence type="ECO:0000256" key="5">
    <source>
        <dbReference type="ARBA" id="ARBA00022917"/>
    </source>
</evidence>
<evidence type="ECO:0000256" key="7">
    <source>
        <dbReference type="SAM" id="MobiDB-lite"/>
    </source>
</evidence>
<feature type="domain" description="Prokaryotic-type class I peptide chain release factors" evidence="8">
    <location>
        <begin position="225"/>
        <end position="241"/>
    </location>
</feature>
<protein>
    <recommendedName>
        <fullName evidence="8">Prokaryotic-type class I peptide chain release factors domain-containing protein</fullName>
    </recommendedName>
</protein>
<keyword evidence="5" id="KW-0648">Protein biosynthesis</keyword>
<dbReference type="InterPro" id="IPR050057">
    <property type="entry name" value="Prokaryotic/Mito_RF"/>
</dbReference>
<dbReference type="PANTHER" id="PTHR43804:SF7">
    <property type="entry name" value="LD18447P"/>
    <property type="match status" value="1"/>
</dbReference>
<feature type="compositionally biased region" description="Basic and acidic residues" evidence="7">
    <location>
        <begin position="279"/>
        <end position="292"/>
    </location>
</feature>
<sequence length="356" mass="40041">MKDKVKQIIERYEAVTEQLAKPEIASDPNRYRELAKEHHDLDPVAKKGSEYINITDQIDEDEAILKGDDEELKELVQEEIEGLRDEALKLAEELKVLLLPKDPLDEKNTIMEIRAGTGGEEAALFAADLYRMYGHFAEQNGWDIKLIAANVTGNGGYKEVICAFKGDTIFGKLKYEGGVHRVQRVPATEGSGRIHTSAATVAVLPEADEVDIEINPQDLRIDTFRASGAGGQHVNKTESAVRITHIPTDTVVTCQDEKSQHKNRVAAMKVLRSRLLAREREKQQSERAEARKTMVSTGDRSAKIRTYNFPQGRVTDHRIELTLYRLEEIMNGDLTELIEQLKIADQLEQLKAENLS</sequence>
<dbReference type="Gene3D" id="3.30.70.1660">
    <property type="match status" value="1"/>
</dbReference>
<keyword evidence="3" id="KW-0488">Methylation</keyword>
<dbReference type="InterPro" id="IPR045853">
    <property type="entry name" value="Pep_chain_release_fac_I_sf"/>
</dbReference>
<keyword evidence="4" id="KW-0963">Cytoplasm</keyword>
<dbReference type="InterPro" id="IPR005139">
    <property type="entry name" value="PCRF"/>
</dbReference>
<dbReference type="PANTHER" id="PTHR43804">
    <property type="entry name" value="LD18447P"/>
    <property type="match status" value="1"/>
</dbReference>
<dbReference type="NCBIfam" id="NF001859">
    <property type="entry name" value="PRK00591.1"/>
    <property type="match status" value="1"/>
</dbReference>
<evidence type="ECO:0000256" key="1">
    <source>
        <dbReference type="ARBA" id="ARBA00004496"/>
    </source>
</evidence>
<comment type="similarity">
    <text evidence="2">Belongs to the prokaryotic/mitochondrial release factor family.</text>
</comment>
<dbReference type="GO" id="GO:0016149">
    <property type="term" value="F:translation release factor activity, codon specific"/>
    <property type="evidence" value="ECO:0007669"/>
    <property type="project" value="InterPro"/>
</dbReference>
<dbReference type="EMBL" id="UINC01002164">
    <property type="protein sequence ID" value="SUZ93650.1"/>
    <property type="molecule type" value="Genomic_DNA"/>
</dbReference>